<feature type="compositionally biased region" description="Acidic residues" evidence="5">
    <location>
        <begin position="474"/>
        <end position="490"/>
    </location>
</feature>
<evidence type="ECO:0000313" key="7">
    <source>
        <dbReference type="EMBL" id="TGJ79998.1"/>
    </source>
</evidence>
<feature type="region of interest" description="Disordered" evidence="5">
    <location>
        <begin position="159"/>
        <end position="178"/>
    </location>
</feature>
<dbReference type="PROSITE" id="PS50103">
    <property type="entry name" value="ZF_C3H1"/>
    <property type="match status" value="1"/>
</dbReference>
<feature type="region of interest" description="Disordered" evidence="5">
    <location>
        <begin position="250"/>
        <end position="322"/>
    </location>
</feature>
<feature type="compositionally biased region" description="Polar residues" evidence="5">
    <location>
        <begin position="105"/>
        <end position="125"/>
    </location>
</feature>
<feature type="compositionally biased region" description="Polar residues" evidence="5">
    <location>
        <begin position="193"/>
        <end position="237"/>
    </location>
</feature>
<dbReference type="EMBL" id="SKBN01000249">
    <property type="protein sequence ID" value="TGJ79998.1"/>
    <property type="molecule type" value="Genomic_DNA"/>
</dbReference>
<dbReference type="SUPFAM" id="SSF90229">
    <property type="entry name" value="CCCH zinc finger"/>
    <property type="match status" value="1"/>
</dbReference>
<feature type="compositionally biased region" description="Basic and acidic residues" evidence="5">
    <location>
        <begin position="426"/>
        <end position="452"/>
    </location>
</feature>
<feature type="compositionally biased region" description="Polar residues" evidence="5">
    <location>
        <begin position="1112"/>
        <end position="1122"/>
    </location>
</feature>
<feature type="region of interest" description="Disordered" evidence="5">
    <location>
        <begin position="769"/>
        <end position="907"/>
    </location>
</feature>
<evidence type="ECO:0000256" key="3">
    <source>
        <dbReference type="ARBA" id="ARBA00022833"/>
    </source>
</evidence>
<feature type="region of interest" description="Disordered" evidence="5">
    <location>
        <begin position="99"/>
        <end position="125"/>
    </location>
</feature>
<evidence type="ECO:0000256" key="2">
    <source>
        <dbReference type="ARBA" id="ARBA00022771"/>
    </source>
</evidence>
<keyword evidence="3 4" id="KW-0862">Zinc</keyword>
<proteinExistence type="predicted"/>
<feature type="region of interest" description="Disordered" evidence="5">
    <location>
        <begin position="1288"/>
        <end position="1308"/>
    </location>
</feature>
<gene>
    <name evidence="7" type="ORF">E0Z10_g8768</name>
</gene>
<feature type="compositionally biased region" description="Low complexity" evidence="5">
    <location>
        <begin position="716"/>
        <end position="729"/>
    </location>
</feature>
<organism evidence="7 8">
    <name type="scientific">Xylaria hypoxylon</name>
    <dbReference type="NCBI Taxonomy" id="37992"/>
    <lineage>
        <taxon>Eukaryota</taxon>
        <taxon>Fungi</taxon>
        <taxon>Dikarya</taxon>
        <taxon>Ascomycota</taxon>
        <taxon>Pezizomycotina</taxon>
        <taxon>Sordariomycetes</taxon>
        <taxon>Xylariomycetidae</taxon>
        <taxon>Xylariales</taxon>
        <taxon>Xylariaceae</taxon>
        <taxon>Xylaria</taxon>
    </lineage>
</organism>
<dbReference type="InterPro" id="IPR000571">
    <property type="entry name" value="Znf_CCCH"/>
</dbReference>
<evidence type="ECO:0000313" key="8">
    <source>
        <dbReference type="Proteomes" id="UP000297716"/>
    </source>
</evidence>
<protein>
    <recommendedName>
        <fullName evidence="6">C3H1-type domain-containing protein</fullName>
    </recommendedName>
</protein>
<feature type="compositionally biased region" description="Low complexity" evidence="5">
    <location>
        <begin position="1288"/>
        <end position="1297"/>
    </location>
</feature>
<feature type="compositionally biased region" description="Basic and acidic residues" evidence="5">
    <location>
        <begin position="784"/>
        <end position="794"/>
    </location>
</feature>
<feature type="compositionally biased region" description="Low complexity" evidence="5">
    <location>
        <begin position="802"/>
        <end position="830"/>
    </location>
</feature>
<sequence length="1450" mass="158189">MAQHGAAGWPMGSVSSGMDGANVNGNDVGFVGHVDHNTGSYIEGPASHENHYEHVGYAPTGNPYGQQSHGHYPNQHQYSNIGFGVEEGQPAFSHDMRTIGPTPLAGQSRSSDYQQPNGPYANGQNLNFRQFHTQELVGHYPEYAQPQQHVGSNDFQRTSWAEPMSQHSSSNPYAQGQQLYGNNAPLLRMATHSPAQSSTPKPDQNHSSYQVDPASSYQPQVYSGTYQTPQSTDALHNYPTQVPLSAALIQGKNNGTPTPSPGPAAASSHPVSWPSQGQAQRLGSASIPLAATRNTPPSVPRPPTADLSRAGPKLGPPTTSITSNDAAVVVPRIGKPGEGWKSIKGCPNIFVGTTPVRRQMVTNTPGVKPHVAGDNRNGTRLLPLLPDLLPCEALRERVRPLVSELKRVGQGIDGAKEQIKATSVGSEEHKRHVDDLKKLESRKASLESEKKRITGKAGALKLGKSRATGKSEAAEYDSESITESSEEEDPQELIVQQIMASETRPTDPDKGVEFDVVRIIRHEFSADQGIVSQGEKEDPWTKVIGRRVAGFGKYVVDLCAEAKALRERKASAPKSQSSQLQAAIDQKYHLVRVALETALEFGDEETLRNMGQHMKLMSGLTIALSRQFTNKTYNTNIPRTILRFISEATLMDLDVFQKVKLSTVLEKHGDNLDDEGKRLVAQISKNAEDRTAKNTAEKPAVSNQPKQKPIDNVKESQPTSTQRITTSTTKGSGIASKLQASQLFSTAVPELARKETKAYSGLVSARKVANGAGKAAAGPSPTKRPRDDDSDFRATKKVAVESSVGVTGTGRTVPGSISNPAALPNPTTNNGQLRSRPLGSTVLNKSRTAPKPPTKKPESQSSVSSTISGLLAEIAKPAEKPKPPERVVKAPETPEERARRLRKESRRGRTVAWKPDDELVQIRFFEHDSTEDEGRASNMIRDARDNRLEGQMLKQMQRSMQGEDDEDDGNPTETDIHPWATPRSLDFSHLGNTQRQKNYVTRGGIREIDSEQKKLMEEYENRELISIYTTLSEIPDTPKSPPRKTPEPIVQPRQAVLLANNPKNQEIQQRWSESRQFGTTSASQSALHRLGLLPNTNASSTSAYLGGARPSTGPSTAPSQPQLTPVVRMMTQEERDARILVLLQSEKARSYVDPNPYDPANRECIQAPETRDLQVQKAFSIIQNLVDQYKDAPTTSTAPSQGLHFAPSRIQDGYTGYSHGLAATAKGEEEYAPTQYGAPQTSHFATYQAQAQAQPQAQQNPQSYSQLAPQVPDQYAAILQQVQALQNPQAPQNAAVPQPTPAQPDNGLANLLATLGRSAQPAQTATQDPNYAAWQTWAQAQAQSHGAQSQAQTQSQSYPSYSQQYDDASRDEATYGSHKQDYQSQTGQSQGQYHRDGSERGNRKDFQRGTKDHKGINRALIGTKPCTFWAKGQCAKGDNCTFRHDSSDLK</sequence>
<dbReference type="OrthoDB" id="4347at2759"/>
<evidence type="ECO:0000256" key="5">
    <source>
        <dbReference type="SAM" id="MobiDB-lite"/>
    </source>
</evidence>
<feature type="compositionally biased region" description="Basic and acidic residues" evidence="5">
    <location>
        <begin position="1367"/>
        <end position="1381"/>
    </location>
</feature>
<feature type="compositionally biased region" description="Basic and acidic residues" evidence="5">
    <location>
        <begin position="1393"/>
        <end position="1415"/>
    </location>
</feature>
<name>A0A4Z0YIX1_9PEZI</name>
<feature type="region of interest" description="Disordered" evidence="5">
    <location>
        <begin position="420"/>
        <end position="490"/>
    </location>
</feature>
<feature type="compositionally biased region" description="Low complexity" evidence="5">
    <location>
        <begin position="1343"/>
        <end position="1366"/>
    </location>
</feature>
<dbReference type="Pfam" id="PF18044">
    <property type="entry name" value="zf-CCCH_4"/>
    <property type="match status" value="1"/>
</dbReference>
<feature type="compositionally biased region" description="Polar residues" evidence="5">
    <location>
        <begin position="859"/>
        <end position="868"/>
    </location>
</feature>
<dbReference type="InterPro" id="IPR036855">
    <property type="entry name" value="Znf_CCCH_sf"/>
</dbReference>
<feature type="region of interest" description="Disordered" evidence="5">
    <location>
        <begin position="1101"/>
        <end position="1122"/>
    </location>
</feature>
<feature type="compositionally biased region" description="Basic and acidic residues" evidence="5">
    <location>
        <begin position="876"/>
        <end position="898"/>
    </location>
</feature>
<accession>A0A4Z0YIX1</accession>
<feature type="region of interest" description="Disordered" evidence="5">
    <location>
        <begin position="686"/>
        <end position="733"/>
    </location>
</feature>
<reference evidence="7 8" key="1">
    <citation type="submission" date="2019-03" db="EMBL/GenBank/DDBJ databases">
        <title>Draft genome sequence of Xylaria hypoxylon DSM 108379, a ubiquitous saprotrophic-parasitic fungi on hardwood.</title>
        <authorList>
            <person name="Buettner E."/>
            <person name="Leonhardt S."/>
            <person name="Gebauer A.M."/>
            <person name="Liers C."/>
            <person name="Hofrichter M."/>
            <person name="Kellner H."/>
        </authorList>
    </citation>
    <scope>NUCLEOTIDE SEQUENCE [LARGE SCALE GENOMIC DNA]</scope>
    <source>
        <strain evidence="7 8">DSM 108379</strain>
    </source>
</reference>
<dbReference type="InterPro" id="IPR041367">
    <property type="entry name" value="Znf-CCCH_4"/>
</dbReference>
<feature type="domain" description="C3H1-type" evidence="6">
    <location>
        <begin position="1420"/>
        <end position="1447"/>
    </location>
</feature>
<evidence type="ECO:0000256" key="4">
    <source>
        <dbReference type="PROSITE-ProRule" id="PRU00723"/>
    </source>
</evidence>
<dbReference type="Gene3D" id="4.10.1000.10">
    <property type="entry name" value="Zinc finger, CCCH-type"/>
    <property type="match status" value="1"/>
</dbReference>
<evidence type="ECO:0000259" key="6">
    <source>
        <dbReference type="PROSITE" id="PS50103"/>
    </source>
</evidence>
<dbReference type="Proteomes" id="UP000297716">
    <property type="component" value="Unassembled WGS sequence"/>
</dbReference>
<feature type="region of interest" description="Disordered" evidence="5">
    <location>
        <begin position="956"/>
        <end position="995"/>
    </location>
</feature>
<evidence type="ECO:0000256" key="1">
    <source>
        <dbReference type="ARBA" id="ARBA00022723"/>
    </source>
</evidence>
<feature type="region of interest" description="Disordered" evidence="5">
    <location>
        <begin position="1343"/>
        <end position="1417"/>
    </location>
</feature>
<feature type="zinc finger region" description="C3H1-type" evidence="4">
    <location>
        <begin position="1420"/>
        <end position="1447"/>
    </location>
</feature>
<dbReference type="GO" id="GO:0008270">
    <property type="term" value="F:zinc ion binding"/>
    <property type="evidence" value="ECO:0007669"/>
    <property type="project" value="UniProtKB-KW"/>
</dbReference>
<feature type="compositionally biased region" description="Basic and acidic residues" evidence="5">
    <location>
        <begin position="686"/>
        <end position="696"/>
    </location>
</feature>
<dbReference type="STRING" id="37992.A0A4Z0YIX1"/>
<comment type="caution">
    <text evidence="7">The sequence shown here is derived from an EMBL/GenBank/DDBJ whole genome shotgun (WGS) entry which is preliminary data.</text>
</comment>
<feature type="region of interest" description="Disordered" evidence="5">
    <location>
        <begin position="192"/>
        <end position="237"/>
    </location>
</feature>
<keyword evidence="8" id="KW-1185">Reference proteome</keyword>
<keyword evidence="1 4" id="KW-0479">Metal-binding</keyword>
<dbReference type="SMART" id="SM00356">
    <property type="entry name" value="ZnF_C3H1"/>
    <property type="match status" value="1"/>
</dbReference>
<feature type="compositionally biased region" description="Polar residues" evidence="5">
    <location>
        <begin position="269"/>
        <end position="283"/>
    </location>
</feature>
<feature type="compositionally biased region" description="Low complexity" evidence="5">
    <location>
        <begin position="1382"/>
        <end position="1392"/>
    </location>
</feature>
<keyword evidence="2 4" id="KW-0863">Zinc-finger</keyword>
<feature type="compositionally biased region" description="Low complexity" evidence="5">
    <location>
        <begin position="769"/>
        <end position="778"/>
    </location>
</feature>